<organism evidence="3 4">
    <name type="scientific">Alkalicoccobacillus gibsonii</name>
    <dbReference type="NCBI Taxonomy" id="79881"/>
    <lineage>
        <taxon>Bacteria</taxon>
        <taxon>Bacillati</taxon>
        <taxon>Bacillota</taxon>
        <taxon>Bacilli</taxon>
        <taxon>Bacillales</taxon>
        <taxon>Bacillaceae</taxon>
        <taxon>Alkalicoccobacillus</taxon>
    </lineage>
</organism>
<feature type="compositionally biased region" description="Basic and acidic residues" evidence="1">
    <location>
        <begin position="103"/>
        <end position="122"/>
    </location>
</feature>
<proteinExistence type="predicted"/>
<feature type="compositionally biased region" description="Low complexity" evidence="1">
    <location>
        <begin position="35"/>
        <end position="48"/>
    </location>
</feature>
<feature type="compositionally biased region" description="Polar residues" evidence="1">
    <location>
        <begin position="124"/>
        <end position="145"/>
    </location>
</feature>
<dbReference type="Proteomes" id="UP001418796">
    <property type="component" value="Unassembled WGS sequence"/>
</dbReference>
<evidence type="ECO:0000313" key="3">
    <source>
        <dbReference type="EMBL" id="MEN0643096.1"/>
    </source>
</evidence>
<evidence type="ECO:0000256" key="2">
    <source>
        <dbReference type="SAM" id="Phobius"/>
    </source>
</evidence>
<dbReference type="EMBL" id="JBCITK010000001">
    <property type="protein sequence ID" value="MEN0643096.1"/>
    <property type="molecule type" value="Genomic_DNA"/>
</dbReference>
<reference evidence="3 4" key="1">
    <citation type="submission" date="2024-03" db="EMBL/GenBank/DDBJ databases">
        <title>Bacilli Hybrid Assemblies.</title>
        <authorList>
            <person name="Kovac J."/>
        </authorList>
    </citation>
    <scope>NUCLEOTIDE SEQUENCE [LARGE SCALE GENOMIC DNA]</scope>
    <source>
        <strain evidence="3 4">FSL R7-0666</strain>
    </source>
</reference>
<evidence type="ECO:0000256" key="1">
    <source>
        <dbReference type="SAM" id="MobiDB-lite"/>
    </source>
</evidence>
<gene>
    <name evidence="3" type="ORF">MKY91_08045</name>
</gene>
<evidence type="ECO:0000313" key="4">
    <source>
        <dbReference type="Proteomes" id="UP001418796"/>
    </source>
</evidence>
<feature type="transmembrane region" description="Helical" evidence="2">
    <location>
        <begin position="6"/>
        <end position="25"/>
    </location>
</feature>
<name>A0ABU9VGS5_9BACI</name>
<keyword evidence="2" id="KW-0812">Transmembrane</keyword>
<dbReference type="RefSeq" id="WP_343130088.1">
    <property type="nucleotide sequence ID" value="NZ_JBCITK010000001.1"/>
</dbReference>
<keyword evidence="4" id="KW-1185">Reference proteome</keyword>
<accession>A0ABU9VGS5</accession>
<comment type="caution">
    <text evidence="3">The sequence shown here is derived from an EMBL/GenBank/DDBJ whole genome shotgun (WGS) entry which is preliminary data.</text>
</comment>
<keyword evidence="2" id="KW-1133">Transmembrane helix</keyword>
<feature type="compositionally biased region" description="Basic residues" evidence="1">
    <location>
        <begin position="167"/>
        <end position="182"/>
    </location>
</feature>
<feature type="region of interest" description="Disordered" evidence="1">
    <location>
        <begin position="163"/>
        <end position="182"/>
    </location>
</feature>
<feature type="region of interest" description="Disordered" evidence="1">
    <location>
        <begin position="30"/>
        <end position="145"/>
    </location>
</feature>
<keyword evidence="2" id="KW-0472">Membrane</keyword>
<protein>
    <submittedName>
        <fullName evidence="3">Uncharacterized protein</fullName>
    </submittedName>
</protein>
<sequence>MEELISTLLGSPLLIFFIIAIISFLGRMAKGGGQQNQQQGQNQPQQQQEESKEINWRDIFTQEEVKAEPQPRQQQEPEMVTDQYAPSQHREQETTQAVNGRNELYDRLEEYKRRKRETEEQAPRQVQVSATSDNRTRSTSHLDISVSNLSKQEAMKAVVWAEVLGKPRSRNPHKAFAPTRHK</sequence>